<sequence>MGEPTAAMVFAAGFGTRMGALTQTRPKPLIEVAGRALLDHALEVAHAAGLRAMVNAHYKAEMVAAHLQKRPEVEVVIERPDILDTGGGLKAALPLLGGDPVFTLNSDAVWAGPNPLDCLRDAWRPEQMGALLLLVPLERTVGYTRAGNFAADAQHRLTRDAGGMVYTGAQVLHTGGLADIDEASFSLNALWDQMLPEHQLFGIEYPGFWADVGTPDGIGLAEKMLEQHGHV</sequence>
<dbReference type="SUPFAM" id="SSF53448">
    <property type="entry name" value="Nucleotide-diphospho-sugar transferases"/>
    <property type="match status" value="1"/>
</dbReference>
<dbReference type="InterPro" id="IPR050065">
    <property type="entry name" value="GlmU-like"/>
</dbReference>
<evidence type="ECO:0000313" key="5">
    <source>
        <dbReference type="EMBL" id="RLJ41287.1"/>
    </source>
</evidence>
<dbReference type="AlphaFoldDB" id="A0A497VGD8"/>
<dbReference type="InterPro" id="IPR025877">
    <property type="entry name" value="MobA-like_NTP_Trfase"/>
</dbReference>
<evidence type="ECO:0000313" key="6">
    <source>
        <dbReference type="Proteomes" id="UP000269157"/>
    </source>
</evidence>
<dbReference type="PANTHER" id="PTHR43584">
    <property type="entry name" value="NUCLEOTIDYL TRANSFERASE"/>
    <property type="match status" value="1"/>
</dbReference>
<protein>
    <submittedName>
        <fullName evidence="5">MurNAc alpha-1-phosphate uridylyltransferase</fullName>
    </submittedName>
</protein>
<proteinExistence type="predicted"/>
<organism evidence="5 6">
    <name type="scientific">Litoreibacter meonggei</name>
    <dbReference type="NCBI Taxonomy" id="1049199"/>
    <lineage>
        <taxon>Bacteria</taxon>
        <taxon>Pseudomonadati</taxon>
        <taxon>Pseudomonadota</taxon>
        <taxon>Alphaproteobacteria</taxon>
        <taxon>Rhodobacterales</taxon>
        <taxon>Roseobacteraceae</taxon>
        <taxon>Litoreibacter</taxon>
    </lineage>
</organism>
<keyword evidence="2 5" id="KW-0548">Nucleotidyltransferase</keyword>
<dbReference type="PANTHER" id="PTHR43584:SF8">
    <property type="entry name" value="N-ACETYLMURAMATE ALPHA-1-PHOSPHATE URIDYLYLTRANSFERASE"/>
    <property type="match status" value="1"/>
</dbReference>
<keyword evidence="6" id="KW-1185">Reference proteome</keyword>
<comment type="caution">
    <text evidence="5">The sequence shown here is derived from an EMBL/GenBank/DDBJ whole genome shotgun (WGS) entry which is preliminary data.</text>
</comment>
<evidence type="ECO:0000259" key="4">
    <source>
        <dbReference type="Pfam" id="PF12804"/>
    </source>
</evidence>
<reference evidence="5 6" key="1">
    <citation type="submission" date="2018-10" db="EMBL/GenBank/DDBJ databases">
        <title>Genomic Encyclopedia of Archaeal and Bacterial Type Strains, Phase II (KMG-II): from individual species to whole genera.</title>
        <authorList>
            <person name="Goeker M."/>
        </authorList>
    </citation>
    <scope>NUCLEOTIDE SEQUENCE [LARGE SCALE GENOMIC DNA]</scope>
    <source>
        <strain evidence="5 6">DSM 29466</strain>
    </source>
</reference>
<dbReference type="Pfam" id="PF12804">
    <property type="entry name" value="NTP_transf_3"/>
    <property type="match status" value="1"/>
</dbReference>
<dbReference type="RefSeq" id="WP_245990176.1">
    <property type="nucleotide sequence ID" value="NZ_RCCE01000005.1"/>
</dbReference>
<evidence type="ECO:0000256" key="1">
    <source>
        <dbReference type="ARBA" id="ARBA00022679"/>
    </source>
</evidence>
<dbReference type="Gene3D" id="3.90.550.10">
    <property type="entry name" value="Spore Coat Polysaccharide Biosynthesis Protein SpsA, Chain A"/>
    <property type="match status" value="1"/>
</dbReference>
<evidence type="ECO:0000256" key="2">
    <source>
        <dbReference type="ARBA" id="ARBA00022695"/>
    </source>
</evidence>
<dbReference type="InterPro" id="IPR029044">
    <property type="entry name" value="Nucleotide-diphossugar_trans"/>
</dbReference>
<feature type="domain" description="MobA-like NTP transferase" evidence="4">
    <location>
        <begin position="7"/>
        <end position="128"/>
    </location>
</feature>
<dbReference type="EMBL" id="RCCE01000005">
    <property type="protein sequence ID" value="RLJ41287.1"/>
    <property type="molecule type" value="Genomic_DNA"/>
</dbReference>
<gene>
    <name evidence="5" type="ORF">BCF46_3079</name>
</gene>
<dbReference type="GO" id="GO:0016779">
    <property type="term" value="F:nucleotidyltransferase activity"/>
    <property type="evidence" value="ECO:0007669"/>
    <property type="project" value="UniProtKB-KW"/>
</dbReference>
<accession>A0A497VGD8</accession>
<keyword evidence="3" id="KW-0460">Magnesium</keyword>
<dbReference type="CDD" id="cd06422">
    <property type="entry name" value="NTP_transferase_like_1"/>
    <property type="match status" value="1"/>
</dbReference>
<evidence type="ECO:0000256" key="3">
    <source>
        <dbReference type="ARBA" id="ARBA00022842"/>
    </source>
</evidence>
<dbReference type="Proteomes" id="UP000269157">
    <property type="component" value="Unassembled WGS sequence"/>
</dbReference>
<keyword evidence="1 5" id="KW-0808">Transferase</keyword>
<name>A0A497VGD8_9RHOB</name>